<proteinExistence type="predicted"/>
<evidence type="ECO:0000313" key="1">
    <source>
        <dbReference type="EMBL" id="CEK98194.1"/>
    </source>
</evidence>
<dbReference type="EMBL" id="HACG01051323">
    <property type="protein sequence ID" value="CEK98194.1"/>
    <property type="molecule type" value="Transcribed_RNA"/>
</dbReference>
<dbReference type="AlphaFoldDB" id="A0A0B7BY98"/>
<feature type="non-terminal residue" evidence="1">
    <location>
        <position position="1"/>
    </location>
</feature>
<gene>
    <name evidence="1" type="primary">ORF218062</name>
</gene>
<accession>A0A0B7BY98</accession>
<organism evidence="1">
    <name type="scientific">Arion vulgaris</name>
    <dbReference type="NCBI Taxonomy" id="1028688"/>
    <lineage>
        <taxon>Eukaryota</taxon>
        <taxon>Metazoa</taxon>
        <taxon>Spiralia</taxon>
        <taxon>Lophotrochozoa</taxon>
        <taxon>Mollusca</taxon>
        <taxon>Gastropoda</taxon>
        <taxon>Heterobranchia</taxon>
        <taxon>Euthyneura</taxon>
        <taxon>Panpulmonata</taxon>
        <taxon>Eupulmonata</taxon>
        <taxon>Stylommatophora</taxon>
        <taxon>Helicina</taxon>
        <taxon>Arionoidea</taxon>
        <taxon>Arionidae</taxon>
        <taxon>Arion</taxon>
    </lineage>
</organism>
<reference evidence="1" key="1">
    <citation type="submission" date="2014-12" db="EMBL/GenBank/DDBJ databases">
        <title>Insight into the proteome of Arion vulgaris.</title>
        <authorList>
            <person name="Aradska J."/>
            <person name="Bulat T."/>
            <person name="Smidak R."/>
            <person name="Sarate P."/>
            <person name="Gangsoo J."/>
            <person name="Sialana F."/>
            <person name="Bilban M."/>
            <person name="Lubec G."/>
        </authorList>
    </citation>
    <scope>NUCLEOTIDE SEQUENCE</scope>
    <source>
        <tissue evidence="1">Skin</tissue>
    </source>
</reference>
<sequence length="56" mass="6616">LQSPSIWKLLQETNKIMVVKGHKRNIEHDKGELARYTECFRQTVMTAMSYNGQEYL</sequence>
<name>A0A0B7BY98_9EUPU</name>
<protein>
    <submittedName>
        <fullName evidence="1">Uncharacterized protein</fullName>
    </submittedName>
</protein>